<gene>
    <name evidence="3" type="ORF">H9797_05360</name>
</gene>
<keyword evidence="2" id="KW-0812">Transmembrane</keyword>
<reference evidence="3" key="2">
    <citation type="submission" date="2021-04" db="EMBL/GenBank/DDBJ databases">
        <authorList>
            <person name="Gilroy R."/>
        </authorList>
    </citation>
    <scope>NUCLEOTIDE SEQUENCE</scope>
    <source>
        <strain evidence="3">CHK156-179</strain>
    </source>
</reference>
<sequence>TVDKVGDVAVETVDEVFQKLQSTGREEFSDQTMTDETEQQIRDIVSENVGSFANEDGKLNADDIVDIILEEIASAMGGSEEQGSPVASLSASDARAAEEDTASEAEQKLAANIANYIRETLDAESNAQIFFYISIGALVLTAISMLAWLYLLIKIFVKGFTMNPAVKLKAPILFLGWLPALVFFIIPTAAFMAVNALGGIGALAGESLTMIGGVSFFTSGLIALAAAVLLIILFIPYGIIRKKLKLELASRITPQEEAAYISANPALVPQEPVVMEHTVSDETDAANDDLYESSDENAPDGTDND</sequence>
<keyword evidence="2" id="KW-0472">Membrane</keyword>
<organism evidence="3 4">
    <name type="scientific">Candidatus Gallimonas gallistercoris</name>
    <dbReference type="NCBI Taxonomy" id="2838602"/>
    <lineage>
        <taxon>Bacteria</taxon>
        <taxon>Bacillati</taxon>
        <taxon>Bacillota</taxon>
        <taxon>Clostridia</taxon>
        <taxon>Candidatus Gallimonas</taxon>
    </lineage>
</organism>
<accession>A0A9D2H1B0</accession>
<dbReference type="AlphaFoldDB" id="A0A9D2H1B0"/>
<feature type="compositionally biased region" description="Acidic residues" evidence="1">
    <location>
        <begin position="281"/>
        <end position="305"/>
    </location>
</feature>
<evidence type="ECO:0000313" key="4">
    <source>
        <dbReference type="Proteomes" id="UP000824221"/>
    </source>
</evidence>
<name>A0A9D2H1B0_9FIRM</name>
<dbReference type="EMBL" id="DXAJ01000081">
    <property type="protein sequence ID" value="HJA02788.1"/>
    <property type="molecule type" value="Genomic_DNA"/>
</dbReference>
<keyword evidence="2" id="KW-1133">Transmembrane helix</keyword>
<proteinExistence type="predicted"/>
<feature type="compositionally biased region" description="Polar residues" evidence="1">
    <location>
        <begin position="81"/>
        <end position="91"/>
    </location>
</feature>
<feature type="transmembrane region" description="Helical" evidence="2">
    <location>
        <begin position="129"/>
        <end position="151"/>
    </location>
</feature>
<evidence type="ECO:0000256" key="1">
    <source>
        <dbReference type="SAM" id="MobiDB-lite"/>
    </source>
</evidence>
<evidence type="ECO:0000313" key="3">
    <source>
        <dbReference type="EMBL" id="HJA02788.1"/>
    </source>
</evidence>
<reference evidence="3" key="1">
    <citation type="journal article" date="2021" name="PeerJ">
        <title>Extensive microbial diversity within the chicken gut microbiome revealed by metagenomics and culture.</title>
        <authorList>
            <person name="Gilroy R."/>
            <person name="Ravi A."/>
            <person name="Getino M."/>
            <person name="Pursley I."/>
            <person name="Horton D.L."/>
            <person name="Alikhan N.F."/>
            <person name="Baker D."/>
            <person name="Gharbi K."/>
            <person name="Hall N."/>
            <person name="Watson M."/>
            <person name="Adriaenssens E.M."/>
            <person name="Foster-Nyarko E."/>
            <person name="Jarju S."/>
            <person name="Secka A."/>
            <person name="Antonio M."/>
            <person name="Oren A."/>
            <person name="Chaudhuri R.R."/>
            <person name="La Ragione R."/>
            <person name="Hildebrand F."/>
            <person name="Pallen M.J."/>
        </authorList>
    </citation>
    <scope>NUCLEOTIDE SEQUENCE</scope>
    <source>
        <strain evidence="3">CHK156-179</strain>
    </source>
</reference>
<protein>
    <submittedName>
        <fullName evidence="3">Uncharacterized protein</fullName>
    </submittedName>
</protein>
<feature type="non-terminal residue" evidence="3">
    <location>
        <position position="1"/>
    </location>
</feature>
<evidence type="ECO:0000256" key="2">
    <source>
        <dbReference type="SAM" id="Phobius"/>
    </source>
</evidence>
<dbReference type="Proteomes" id="UP000824221">
    <property type="component" value="Unassembled WGS sequence"/>
</dbReference>
<feature type="region of interest" description="Disordered" evidence="1">
    <location>
        <begin position="78"/>
        <end position="101"/>
    </location>
</feature>
<feature type="region of interest" description="Disordered" evidence="1">
    <location>
        <begin position="278"/>
        <end position="305"/>
    </location>
</feature>
<feature type="transmembrane region" description="Helical" evidence="2">
    <location>
        <begin position="172"/>
        <end position="194"/>
    </location>
</feature>
<feature type="transmembrane region" description="Helical" evidence="2">
    <location>
        <begin position="214"/>
        <end position="240"/>
    </location>
</feature>
<comment type="caution">
    <text evidence="3">The sequence shown here is derived from an EMBL/GenBank/DDBJ whole genome shotgun (WGS) entry which is preliminary data.</text>
</comment>